<accession>A0ABW4NF22</accession>
<dbReference type="PANTHER" id="PTHR30432:SF1">
    <property type="entry name" value="DNA-BINDING TRANSCRIPTIONAL DUAL REGULATOR MODE"/>
    <property type="match status" value="1"/>
</dbReference>
<organism evidence="1 2">
    <name type="scientific">Sphingomonas floccifaciens</name>
    <dbReference type="NCBI Taxonomy" id="1844115"/>
    <lineage>
        <taxon>Bacteria</taxon>
        <taxon>Pseudomonadati</taxon>
        <taxon>Pseudomonadota</taxon>
        <taxon>Alphaproteobacteria</taxon>
        <taxon>Sphingomonadales</taxon>
        <taxon>Sphingomonadaceae</taxon>
        <taxon>Sphingomonas</taxon>
    </lineage>
</organism>
<gene>
    <name evidence="1" type="ORF">ACFSC3_11040</name>
</gene>
<dbReference type="SUPFAM" id="SSF46785">
    <property type="entry name" value="Winged helix' DNA-binding domain"/>
    <property type="match status" value="1"/>
</dbReference>
<dbReference type="InterPro" id="IPR036388">
    <property type="entry name" value="WH-like_DNA-bd_sf"/>
</dbReference>
<protein>
    <submittedName>
        <fullName evidence="1">Winged helix-turn-helix domain-containing protein</fullName>
    </submittedName>
</protein>
<name>A0ABW4NF22_9SPHN</name>
<evidence type="ECO:0000313" key="2">
    <source>
        <dbReference type="Proteomes" id="UP001597283"/>
    </source>
</evidence>
<dbReference type="InterPro" id="IPR036390">
    <property type="entry name" value="WH_DNA-bd_sf"/>
</dbReference>
<dbReference type="Proteomes" id="UP001597283">
    <property type="component" value="Unassembled WGS sequence"/>
</dbReference>
<dbReference type="PANTHER" id="PTHR30432">
    <property type="entry name" value="TRANSCRIPTIONAL REGULATOR MODE"/>
    <property type="match status" value="1"/>
</dbReference>
<dbReference type="RefSeq" id="WP_380940466.1">
    <property type="nucleotide sequence ID" value="NZ_JBHUFC010000003.1"/>
</dbReference>
<proteinExistence type="predicted"/>
<dbReference type="Gene3D" id="1.10.10.10">
    <property type="entry name" value="Winged helix-like DNA-binding domain superfamily/Winged helix DNA-binding domain"/>
    <property type="match status" value="1"/>
</dbReference>
<evidence type="ECO:0000313" key="1">
    <source>
        <dbReference type="EMBL" id="MFD1788109.1"/>
    </source>
</evidence>
<dbReference type="InterPro" id="IPR051815">
    <property type="entry name" value="Molybdate_resp_trans_reg"/>
</dbReference>
<reference evidence="2" key="1">
    <citation type="journal article" date="2019" name="Int. J. Syst. Evol. Microbiol.">
        <title>The Global Catalogue of Microorganisms (GCM) 10K type strain sequencing project: providing services to taxonomists for standard genome sequencing and annotation.</title>
        <authorList>
            <consortium name="The Broad Institute Genomics Platform"/>
            <consortium name="The Broad Institute Genome Sequencing Center for Infectious Disease"/>
            <person name="Wu L."/>
            <person name="Ma J."/>
        </authorList>
    </citation>
    <scope>NUCLEOTIDE SEQUENCE [LARGE SCALE GENOMIC DNA]</scope>
    <source>
        <strain evidence="2">Q85</strain>
    </source>
</reference>
<sequence length="131" mass="13945">MSITGPLKTSVQLLRGSDPAIGPGKAMVLDAIERTGSISAAGRDLGMSYRCIWLLVDSLNADWCEPVVSARIGGGTKRGASLTDFGRELLARYRKLESDMVAAAEGEELDWLKAAIRSPGERDGHGDERAG</sequence>
<keyword evidence="2" id="KW-1185">Reference proteome</keyword>
<dbReference type="EMBL" id="JBHUFC010000003">
    <property type="protein sequence ID" value="MFD1788109.1"/>
    <property type="molecule type" value="Genomic_DNA"/>
</dbReference>
<comment type="caution">
    <text evidence="1">The sequence shown here is derived from an EMBL/GenBank/DDBJ whole genome shotgun (WGS) entry which is preliminary data.</text>
</comment>